<dbReference type="PANTHER" id="PTHR23306:SF3">
    <property type="entry name" value="TUMOR SUPPRESSOR PROTEIN 101"/>
    <property type="match status" value="1"/>
</dbReference>
<feature type="region of interest" description="Disordered" evidence="8">
    <location>
        <begin position="255"/>
        <end position="315"/>
    </location>
</feature>
<organism evidence="11 12">
    <name type="scientific">Candida boidinii</name>
    <name type="common">Yeast</name>
    <dbReference type="NCBI Taxonomy" id="5477"/>
    <lineage>
        <taxon>Eukaryota</taxon>
        <taxon>Fungi</taxon>
        <taxon>Dikarya</taxon>
        <taxon>Ascomycota</taxon>
        <taxon>Saccharomycotina</taxon>
        <taxon>Pichiomycetes</taxon>
        <taxon>Pichiales</taxon>
        <taxon>Pichiaceae</taxon>
        <taxon>Ogataea</taxon>
        <taxon>Ogataea/Candida clade</taxon>
    </lineage>
</organism>
<dbReference type="PROSITE" id="PS51312">
    <property type="entry name" value="SB"/>
    <property type="match status" value="1"/>
</dbReference>
<evidence type="ECO:0000256" key="8">
    <source>
        <dbReference type="SAM" id="MobiDB-lite"/>
    </source>
</evidence>
<dbReference type="GO" id="GO:0043130">
    <property type="term" value="F:ubiquitin binding"/>
    <property type="evidence" value="ECO:0007669"/>
    <property type="project" value="TreeGrafter"/>
</dbReference>
<comment type="subcellular location">
    <subcellularLocation>
        <location evidence="1">Endosome</location>
    </subcellularLocation>
</comment>
<dbReference type="GO" id="GO:0072666">
    <property type="term" value="P:establishment of protein localization to vacuole"/>
    <property type="evidence" value="ECO:0007669"/>
    <property type="project" value="UniProtKB-ARBA"/>
</dbReference>
<evidence type="ECO:0000313" key="12">
    <source>
        <dbReference type="Proteomes" id="UP001165120"/>
    </source>
</evidence>
<evidence type="ECO:0000256" key="6">
    <source>
        <dbReference type="ARBA" id="ARBA00023054"/>
    </source>
</evidence>
<reference evidence="11" key="1">
    <citation type="submission" date="2023-04" db="EMBL/GenBank/DDBJ databases">
        <title>Candida boidinii NBRC 10035.</title>
        <authorList>
            <person name="Ichikawa N."/>
            <person name="Sato H."/>
            <person name="Tonouchi N."/>
        </authorList>
    </citation>
    <scope>NUCLEOTIDE SEQUENCE</scope>
    <source>
        <strain evidence="11">NBRC 10035</strain>
    </source>
</reference>
<evidence type="ECO:0000256" key="3">
    <source>
        <dbReference type="ARBA" id="ARBA00022448"/>
    </source>
</evidence>
<sequence>MSSTTTTPTSLPDQLLQWLYRVLQPEYKFPILCYQDISLILMAFPRLRPRTRIYLNEFGTQELLLNIHGDLVYKSTHNNINNNNNNIYTNDQQVSTPIEIWIPLDYPRRPPIIYVTPNENFIIVPNNYIDFSGKFYHPFISNWSNVYGSDTSNDNVLPKNNRLLKLINIVKDNFKIISPLVPKPAAPKLPEKPDTNISQLQSPSQSQDQLSSTISPQQRQTYINHPVAQLQATNMNYGSSVSLSSASTYNTSMTGATASFRSPQPPTPVLAQPPAPAQVPAPPPPPPPPQLPPTPITQTKYGNNNVNVQPGYTNNTGSVVYSPATSNANITTYNNDNDNDNKNNANFYTNINYYEEELKREQEKRLLNPDQNSTVPLLPPNPHKITIIKTLENKISEILNQDIKNDIESNIISYILKNQYELNELSDKYTKSKSSIEYYKKQTVINENLLITKINQLKKILNESDSKNEILQKLDNIVVAESVVYNQLYDLITSDESITDTLYYLEKSHDNGSISFDNYLKFSRNLAREQCMLKLHIEKLIDCCGLQV</sequence>
<dbReference type="PANTHER" id="PTHR23306">
    <property type="entry name" value="TUMOR SUSCEPTIBILITY GENE 101 PROTEIN-RELATED"/>
    <property type="match status" value="1"/>
</dbReference>
<dbReference type="Pfam" id="PF05743">
    <property type="entry name" value="UEV"/>
    <property type="match status" value="1"/>
</dbReference>
<keyword evidence="4" id="KW-0967">Endosome</keyword>
<dbReference type="CDD" id="cd11685">
    <property type="entry name" value="UEV_TSG101-like"/>
    <property type="match status" value="1"/>
</dbReference>
<feature type="compositionally biased region" description="Pro residues" evidence="8">
    <location>
        <begin position="263"/>
        <end position="295"/>
    </location>
</feature>
<dbReference type="Gene3D" id="6.10.140.820">
    <property type="match status" value="1"/>
</dbReference>
<dbReference type="EMBL" id="BSXN01000028">
    <property type="protein sequence ID" value="GME66727.1"/>
    <property type="molecule type" value="Genomic_DNA"/>
</dbReference>
<evidence type="ECO:0000256" key="7">
    <source>
        <dbReference type="PROSITE-ProRule" id="PRU00644"/>
    </source>
</evidence>
<evidence type="ECO:0000256" key="5">
    <source>
        <dbReference type="ARBA" id="ARBA00022927"/>
    </source>
</evidence>
<feature type="domain" description="SB" evidence="9">
    <location>
        <begin position="482"/>
        <end position="548"/>
    </location>
</feature>
<dbReference type="GO" id="GO:0000813">
    <property type="term" value="C:ESCRT I complex"/>
    <property type="evidence" value="ECO:0007669"/>
    <property type="project" value="TreeGrafter"/>
</dbReference>
<keyword evidence="3 7" id="KW-0813">Transport</keyword>
<gene>
    <name evidence="11" type="ORF">Cboi02_000017600</name>
</gene>
<keyword evidence="5 7" id="KW-0653">Protein transport</keyword>
<evidence type="ECO:0000259" key="9">
    <source>
        <dbReference type="PROSITE" id="PS51312"/>
    </source>
</evidence>
<dbReference type="SUPFAM" id="SSF140111">
    <property type="entry name" value="Endosomal sorting complex assembly domain"/>
    <property type="match status" value="1"/>
</dbReference>
<dbReference type="InterPro" id="IPR017916">
    <property type="entry name" value="SB_dom"/>
</dbReference>
<dbReference type="InterPro" id="IPR052070">
    <property type="entry name" value="ESCRT-I_UEV_domain"/>
</dbReference>
<evidence type="ECO:0000256" key="4">
    <source>
        <dbReference type="ARBA" id="ARBA00022753"/>
    </source>
</evidence>
<comment type="caution">
    <text evidence="11">The sequence shown here is derived from an EMBL/GenBank/DDBJ whole genome shotgun (WGS) entry which is preliminary data.</text>
</comment>
<feature type="region of interest" description="Disordered" evidence="8">
    <location>
        <begin position="185"/>
        <end position="217"/>
    </location>
</feature>
<accession>A0A9W6SX51</accession>
<evidence type="ECO:0000256" key="2">
    <source>
        <dbReference type="ARBA" id="ARBA00009594"/>
    </source>
</evidence>
<dbReference type="SUPFAM" id="SSF54495">
    <property type="entry name" value="UBC-like"/>
    <property type="match status" value="1"/>
</dbReference>
<dbReference type="InterPro" id="IPR037202">
    <property type="entry name" value="ESCRT_assembly_dom"/>
</dbReference>
<comment type="similarity">
    <text evidence="2">Belongs to the ubiquitin-conjugating enzyme family. UEV subfamily.</text>
</comment>
<dbReference type="InterPro" id="IPR016135">
    <property type="entry name" value="UBQ-conjugating_enzyme/RWD"/>
</dbReference>
<dbReference type="Proteomes" id="UP001165120">
    <property type="component" value="Unassembled WGS sequence"/>
</dbReference>
<dbReference type="GO" id="GO:0043162">
    <property type="term" value="P:ubiquitin-dependent protein catabolic process via the multivesicular body sorting pathway"/>
    <property type="evidence" value="ECO:0007669"/>
    <property type="project" value="UniProtKB-ARBA"/>
</dbReference>
<dbReference type="InterPro" id="IPR008883">
    <property type="entry name" value="UEV_N"/>
</dbReference>
<dbReference type="PROSITE" id="PS51322">
    <property type="entry name" value="UEV"/>
    <property type="match status" value="1"/>
</dbReference>
<feature type="domain" description="UEV" evidence="10">
    <location>
        <begin position="14"/>
        <end position="184"/>
    </location>
</feature>
<evidence type="ECO:0000313" key="11">
    <source>
        <dbReference type="EMBL" id="GME66727.1"/>
    </source>
</evidence>
<evidence type="ECO:0000259" key="10">
    <source>
        <dbReference type="PROSITE" id="PS51322"/>
    </source>
</evidence>
<evidence type="ECO:0000256" key="1">
    <source>
        <dbReference type="ARBA" id="ARBA00004177"/>
    </source>
</evidence>
<feature type="compositionally biased region" description="Polar residues" evidence="8">
    <location>
        <begin position="296"/>
        <end position="315"/>
    </location>
</feature>
<keyword evidence="6" id="KW-0175">Coiled coil</keyword>
<dbReference type="Gene3D" id="3.10.110.10">
    <property type="entry name" value="Ubiquitin Conjugating Enzyme"/>
    <property type="match status" value="1"/>
</dbReference>
<dbReference type="AlphaFoldDB" id="A0A9W6SX51"/>
<feature type="compositionally biased region" description="Low complexity" evidence="8">
    <location>
        <begin position="198"/>
        <end position="212"/>
    </location>
</feature>
<name>A0A9W6SX51_CANBO</name>
<dbReference type="Pfam" id="PF09454">
    <property type="entry name" value="Vps23_core"/>
    <property type="match status" value="1"/>
</dbReference>
<dbReference type="GO" id="GO:0006886">
    <property type="term" value="P:intracellular protein transport"/>
    <property type="evidence" value="ECO:0007669"/>
    <property type="project" value="UniProtKB-ARBA"/>
</dbReference>
<keyword evidence="12" id="KW-1185">Reference proteome</keyword>
<proteinExistence type="inferred from homology"/>
<protein>
    <submittedName>
        <fullName evidence="11">Unnamed protein product</fullName>
    </submittedName>
</protein>